<protein>
    <submittedName>
        <fullName evidence="1">Cyclase family protein</fullName>
    </submittedName>
</protein>
<dbReference type="Pfam" id="PF04199">
    <property type="entry name" value="Cyclase"/>
    <property type="match status" value="1"/>
</dbReference>
<evidence type="ECO:0000313" key="1">
    <source>
        <dbReference type="EMBL" id="MBK9716440.1"/>
    </source>
</evidence>
<proteinExistence type="predicted"/>
<reference evidence="1 2" key="1">
    <citation type="submission" date="2020-10" db="EMBL/GenBank/DDBJ databases">
        <title>Connecting structure to function with the recovery of over 1000 high-quality activated sludge metagenome-assembled genomes encoding full-length rRNA genes using long-read sequencing.</title>
        <authorList>
            <person name="Singleton C.M."/>
            <person name="Petriglieri F."/>
            <person name="Kristensen J.M."/>
            <person name="Kirkegaard R.H."/>
            <person name="Michaelsen T.Y."/>
            <person name="Andersen M.H."/>
            <person name="Karst S.M."/>
            <person name="Dueholm M.S."/>
            <person name="Nielsen P.H."/>
            <person name="Albertsen M."/>
        </authorList>
    </citation>
    <scope>NUCLEOTIDE SEQUENCE [LARGE SCALE GENOMIC DNA]</scope>
    <source>
        <strain evidence="1">Ribe_18-Q3-R11-54_BAT3C.373</strain>
    </source>
</reference>
<dbReference type="InterPro" id="IPR007325">
    <property type="entry name" value="KFase/CYL"/>
</dbReference>
<dbReference type="InterPro" id="IPR037175">
    <property type="entry name" value="KFase_sf"/>
</dbReference>
<sequence length="249" mass="28037">MNIEVEILEQKYKVNLKAGIDISIPLSDSLDQVNCFYAPLFKSEPVRMGTFVGSVLEGGPVNFNNILLNVHGNGTHTECIGHLTKELISVNSILKEYVFINHLISVTPEKKINGDLVIEKQTLEPILNDLNIQTLTIRTLSNDILKRSNKYSGTNPIYFSKDAMDYIVSKNVKHLLVDIPSVDREEDNGLLLAHRSFWKDERALNCTITELIYVPNEVPDGVYLLLLQAAPMELDAVPSRPILYPLTYE</sequence>
<dbReference type="EMBL" id="JADKFW010000004">
    <property type="protein sequence ID" value="MBK9716440.1"/>
    <property type="molecule type" value="Genomic_DNA"/>
</dbReference>
<name>A0A9D7XDA3_9BACT</name>
<accession>A0A9D7XDA3</accession>
<comment type="caution">
    <text evidence="1">The sequence shown here is derived from an EMBL/GenBank/DDBJ whole genome shotgun (WGS) entry which is preliminary data.</text>
</comment>
<organism evidence="1 2">
    <name type="scientific">Candidatus Defluviibacterium haderslevense</name>
    <dbReference type="NCBI Taxonomy" id="2981993"/>
    <lineage>
        <taxon>Bacteria</taxon>
        <taxon>Pseudomonadati</taxon>
        <taxon>Bacteroidota</taxon>
        <taxon>Saprospiria</taxon>
        <taxon>Saprospirales</taxon>
        <taxon>Saprospiraceae</taxon>
        <taxon>Candidatus Defluviibacterium</taxon>
    </lineage>
</organism>
<dbReference type="SUPFAM" id="SSF102198">
    <property type="entry name" value="Putative cyclase"/>
    <property type="match status" value="1"/>
</dbReference>
<dbReference type="Gene3D" id="3.50.30.50">
    <property type="entry name" value="Putative cyclase"/>
    <property type="match status" value="1"/>
</dbReference>
<evidence type="ECO:0000313" key="2">
    <source>
        <dbReference type="Proteomes" id="UP000808349"/>
    </source>
</evidence>
<gene>
    <name evidence="1" type="ORF">IPO85_02745</name>
</gene>
<dbReference type="GO" id="GO:0004061">
    <property type="term" value="F:arylformamidase activity"/>
    <property type="evidence" value="ECO:0007669"/>
    <property type="project" value="InterPro"/>
</dbReference>
<dbReference type="Proteomes" id="UP000808349">
    <property type="component" value="Unassembled WGS sequence"/>
</dbReference>
<dbReference type="GO" id="GO:0019441">
    <property type="term" value="P:L-tryptophan catabolic process to kynurenine"/>
    <property type="evidence" value="ECO:0007669"/>
    <property type="project" value="InterPro"/>
</dbReference>
<dbReference type="AlphaFoldDB" id="A0A9D7XDA3"/>